<keyword evidence="4" id="KW-0233">DNA recombination</keyword>
<dbReference type="CDD" id="cd01189">
    <property type="entry name" value="INT_ICEBs1_C_like"/>
    <property type="match status" value="1"/>
</dbReference>
<dbReference type="EMBL" id="AEBR01000067">
    <property type="protein sequence ID" value="EFM82305.1"/>
    <property type="molecule type" value="Genomic_DNA"/>
</dbReference>
<dbReference type="InterPro" id="IPR028259">
    <property type="entry name" value="AP2-like_int_N"/>
</dbReference>
<dbReference type="PANTHER" id="PTHR30349">
    <property type="entry name" value="PHAGE INTEGRASE-RELATED"/>
    <property type="match status" value="1"/>
</dbReference>
<dbReference type="InterPro" id="IPR004107">
    <property type="entry name" value="Integrase_SAM-like_N"/>
</dbReference>
<evidence type="ECO:0000256" key="3">
    <source>
        <dbReference type="ARBA" id="ARBA00023125"/>
    </source>
</evidence>
<protein>
    <submittedName>
        <fullName evidence="6">Site-specific recombinase, phage integrase family</fullName>
    </submittedName>
</protein>
<evidence type="ECO:0000313" key="7">
    <source>
        <dbReference type="Proteomes" id="UP000004846"/>
    </source>
</evidence>
<dbReference type="AlphaFoldDB" id="A0A125W4L6"/>
<dbReference type="RefSeq" id="WP_002402334.1">
    <property type="nucleotide sequence ID" value="NZ_GL454464.1"/>
</dbReference>
<dbReference type="GO" id="GO:0015074">
    <property type="term" value="P:DNA integration"/>
    <property type="evidence" value="ECO:0007669"/>
    <property type="project" value="UniProtKB-KW"/>
</dbReference>
<dbReference type="GO" id="GO:0006310">
    <property type="term" value="P:DNA recombination"/>
    <property type="evidence" value="ECO:0007669"/>
    <property type="project" value="UniProtKB-KW"/>
</dbReference>
<dbReference type="GO" id="GO:0003677">
    <property type="term" value="F:DNA binding"/>
    <property type="evidence" value="ECO:0007669"/>
    <property type="project" value="UniProtKB-KW"/>
</dbReference>
<evidence type="ECO:0000256" key="4">
    <source>
        <dbReference type="ARBA" id="ARBA00023172"/>
    </source>
</evidence>
<gene>
    <name evidence="6" type="ORF">HMPREF9498_02032</name>
</gene>
<dbReference type="Gene3D" id="1.10.443.10">
    <property type="entry name" value="Intergrase catalytic core"/>
    <property type="match status" value="1"/>
</dbReference>
<name>A0A125W4L6_ENTFL</name>
<organism evidence="6 7">
    <name type="scientific">Enterococcus faecalis TX4248</name>
    <dbReference type="NCBI Taxonomy" id="749495"/>
    <lineage>
        <taxon>Bacteria</taxon>
        <taxon>Bacillati</taxon>
        <taxon>Bacillota</taxon>
        <taxon>Bacilli</taxon>
        <taxon>Lactobacillales</taxon>
        <taxon>Enterococcaceae</taxon>
        <taxon>Enterococcus</taxon>
    </lineage>
</organism>
<dbReference type="InterPro" id="IPR050090">
    <property type="entry name" value="Tyrosine_recombinase_XerCD"/>
</dbReference>
<keyword evidence="3" id="KW-0238">DNA-binding</keyword>
<dbReference type="InterPro" id="IPR002104">
    <property type="entry name" value="Integrase_catalytic"/>
</dbReference>
<proteinExistence type="inferred from homology"/>
<dbReference type="Pfam" id="PF00589">
    <property type="entry name" value="Phage_integrase"/>
    <property type="match status" value="1"/>
</dbReference>
<dbReference type="InterPro" id="IPR011010">
    <property type="entry name" value="DNA_brk_join_enz"/>
</dbReference>
<dbReference type="InterPro" id="IPR013762">
    <property type="entry name" value="Integrase-like_cat_sf"/>
</dbReference>
<dbReference type="PROSITE" id="PS51898">
    <property type="entry name" value="TYR_RECOMBINASE"/>
    <property type="match status" value="1"/>
</dbReference>
<comment type="caution">
    <text evidence="6">The sequence shown here is derived from an EMBL/GenBank/DDBJ whole genome shotgun (WGS) entry which is preliminary data.</text>
</comment>
<evidence type="ECO:0000259" key="5">
    <source>
        <dbReference type="PROSITE" id="PS51898"/>
    </source>
</evidence>
<dbReference type="Pfam" id="PF14657">
    <property type="entry name" value="Arm-DNA-bind_4"/>
    <property type="match status" value="1"/>
</dbReference>
<dbReference type="SUPFAM" id="SSF56349">
    <property type="entry name" value="DNA breaking-rejoining enzymes"/>
    <property type="match status" value="1"/>
</dbReference>
<dbReference type="Pfam" id="PF14659">
    <property type="entry name" value="Phage_int_SAM_3"/>
    <property type="match status" value="1"/>
</dbReference>
<dbReference type="InterPro" id="IPR010998">
    <property type="entry name" value="Integrase_recombinase_N"/>
</dbReference>
<dbReference type="HOGENOM" id="CLU_027562_17_6_9"/>
<dbReference type="Proteomes" id="UP000004846">
    <property type="component" value="Unassembled WGS sequence"/>
</dbReference>
<sequence>MAKTSNVYKDKKTGKYYFVASLGFDLKGKRIQKFKRGFKTAKEAKKAYNQFMIDYQEKREKITFGNFYEEYYKCWYKNHVKEGTFKTNTGIIENHLSIFNEVQINAIETVDLQKLINYLSGEYKTKTGESLSPEYINLIICNIQSVFERAFIFGFIDEDISKKVSRVRVEDKEVNIWTIDDMQKVMLLSDESDSLLFFKKMFFRFLFMTGLRLGEALALNWEDVDFDSKVVYINKTMLVKNKREFRTTTPKTKSSIRTVSLDDETLRLFEIWREQQSPLKINLIFSIDGGTLAKSTTHGWLKKICDLADVPVIKIHALRHSHASMLIALKEDSLVIKERLGHSRITTTLEKYGHLYNGRMNDVSKKLTDLKI</sequence>
<evidence type="ECO:0000256" key="2">
    <source>
        <dbReference type="ARBA" id="ARBA00022908"/>
    </source>
</evidence>
<dbReference type="Gene3D" id="1.10.150.130">
    <property type="match status" value="1"/>
</dbReference>
<accession>A0A125W4L6</accession>
<evidence type="ECO:0000256" key="1">
    <source>
        <dbReference type="ARBA" id="ARBA00008857"/>
    </source>
</evidence>
<keyword evidence="2" id="KW-0229">DNA integration</keyword>
<evidence type="ECO:0000313" key="6">
    <source>
        <dbReference type="EMBL" id="EFM82305.1"/>
    </source>
</evidence>
<comment type="similarity">
    <text evidence="1">Belongs to the 'phage' integrase family.</text>
</comment>
<feature type="domain" description="Tyr recombinase" evidence="5">
    <location>
        <begin position="172"/>
        <end position="365"/>
    </location>
</feature>
<dbReference type="PANTHER" id="PTHR30349:SF64">
    <property type="entry name" value="PROPHAGE INTEGRASE INTD-RELATED"/>
    <property type="match status" value="1"/>
</dbReference>
<reference evidence="6 7" key="1">
    <citation type="submission" date="2010-07" db="EMBL/GenBank/DDBJ databases">
        <authorList>
            <person name="Sid Ahmed O."/>
        </authorList>
    </citation>
    <scope>NUCLEOTIDE SEQUENCE [LARGE SCALE GENOMIC DNA]</scope>
    <source>
        <strain evidence="6 7">TX4248</strain>
    </source>
</reference>